<accession>A0AAV2I832</accession>
<name>A0AAV2I832_LYMST</name>
<dbReference type="PROSITE" id="PS50097">
    <property type="entry name" value="BTB"/>
    <property type="match status" value="1"/>
</dbReference>
<dbReference type="InterPro" id="IPR000210">
    <property type="entry name" value="BTB/POZ_dom"/>
</dbReference>
<dbReference type="InterPro" id="IPR058897">
    <property type="entry name" value="PAPPA_SD_C"/>
</dbReference>
<dbReference type="Pfam" id="PF00651">
    <property type="entry name" value="BTB"/>
    <property type="match status" value="1"/>
</dbReference>
<dbReference type="InterPro" id="IPR011333">
    <property type="entry name" value="SKP1/BTB/POZ_sf"/>
</dbReference>
<sequence>MDSPITNYGSPPPYHPCVLKQWVKKVISFSSQYNNTGWSADQVVGSPKVYPEHGDLNGAWASGSIDKHQFIELEFEHPVTPSAINIYETYNPGGVIAIKVLNLYNKWELLWQTHTPEVLSSSRIFSPPLKEVIFSTNRIRLDVDCTAANSWCEIDAVELVGLQQGAVAPVDDVAFIEEMKSLINNTDFSDVKLLINNEPLHAHRGILAARSSFFKNLFRSNQGSTLDLELSISYEELFAVMTFIYTNRVPQDCPYHTLITLYEVSSVFELPELKTAAMHRIISLLNCENVIDVFLRVKDNEKQGEVKSICMQFMASHLKEMSRNPAFETLPPNVIVKVVQEATMNLSLD</sequence>
<dbReference type="Pfam" id="PF25900">
    <property type="entry name" value="PAPPA"/>
    <property type="match status" value="1"/>
</dbReference>
<dbReference type="SUPFAM" id="SSF54695">
    <property type="entry name" value="POZ domain"/>
    <property type="match status" value="1"/>
</dbReference>
<dbReference type="Proteomes" id="UP001497497">
    <property type="component" value="Unassembled WGS sequence"/>
</dbReference>
<protein>
    <recommendedName>
        <fullName evidence="1">BTB domain-containing protein</fullName>
    </recommendedName>
</protein>
<dbReference type="SMART" id="SM00225">
    <property type="entry name" value="BTB"/>
    <property type="match status" value="1"/>
</dbReference>
<dbReference type="AlphaFoldDB" id="A0AAV2I832"/>
<reference evidence="2 3" key="1">
    <citation type="submission" date="2024-04" db="EMBL/GenBank/DDBJ databases">
        <authorList>
            <consortium name="Genoscope - CEA"/>
            <person name="William W."/>
        </authorList>
    </citation>
    <scope>NUCLEOTIDE SEQUENCE [LARGE SCALE GENOMIC DNA]</scope>
</reference>
<dbReference type="PANTHER" id="PTHR24413">
    <property type="entry name" value="SPECKLE-TYPE POZ PROTEIN"/>
    <property type="match status" value="1"/>
</dbReference>
<feature type="domain" description="BTB" evidence="1">
    <location>
        <begin position="189"/>
        <end position="253"/>
    </location>
</feature>
<evidence type="ECO:0000313" key="3">
    <source>
        <dbReference type="Proteomes" id="UP001497497"/>
    </source>
</evidence>
<evidence type="ECO:0000313" key="2">
    <source>
        <dbReference type="EMBL" id="CAL1542132.1"/>
    </source>
</evidence>
<evidence type="ECO:0000259" key="1">
    <source>
        <dbReference type="PROSITE" id="PS50097"/>
    </source>
</evidence>
<keyword evidence="3" id="KW-1185">Reference proteome</keyword>
<proteinExistence type="predicted"/>
<comment type="caution">
    <text evidence="2">The sequence shown here is derived from an EMBL/GenBank/DDBJ whole genome shotgun (WGS) entry which is preliminary data.</text>
</comment>
<dbReference type="EMBL" id="CAXITT010000471">
    <property type="protein sequence ID" value="CAL1542132.1"/>
    <property type="molecule type" value="Genomic_DNA"/>
</dbReference>
<dbReference type="Gene3D" id="3.30.710.10">
    <property type="entry name" value="Potassium Channel Kv1.1, Chain A"/>
    <property type="match status" value="1"/>
</dbReference>
<organism evidence="2 3">
    <name type="scientific">Lymnaea stagnalis</name>
    <name type="common">Great pond snail</name>
    <name type="synonym">Helix stagnalis</name>
    <dbReference type="NCBI Taxonomy" id="6523"/>
    <lineage>
        <taxon>Eukaryota</taxon>
        <taxon>Metazoa</taxon>
        <taxon>Spiralia</taxon>
        <taxon>Lophotrochozoa</taxon>
        <taxon>Mollusca</taxon>
        <taxon>Gastropoda</taxon>
        <taxon>Heterobranchia</taxon>
        <taxon>Euthyneura</taxon>
        <taxon>Panpulmonata</taxon>
        <taxon>Hygrophila</taxon>
        <taxon>Lymnaeoidea</taxon>
        <taxon>Lymnaeidae</taxon>
        <taxon>Lymnaea</taxon>
    </lineage>
</organism>
<gene>
    <name evidence="2" type="ORF">GSLYS_00015738001</name>
</gene>